<dbReference type="GO" id="GO:0016787">
    <property type="term" value="F:hydrolase activity"/>
    <property type="evidence" value="ECO:0007669"/>
    <property type="project" value="UniProtKB-KW"/>
</dbReference>
<dbReference type="EMBL" id="NEVP01000016">
    <property type="protein sequence ID" value="OZI43876.1"/>
    <property type="molecule type" value="Genomic_DNA"/>
</dbReference>
<sequence length="50" mass="5741">QLMTWFGVACELHRDWRNDIEGLGTLFANHIPDYRNLMASYSAIQAASKK</sequence>
<proteinExistence type="predicted"/>
<gene>
    <name evidence="1" type="ORF">CAL25_23040</name>
</gene>
<name>A0A261T2P8_9BORD</name>
<dbReference type="AlphaFoldDB" id="A0A261T2P8"/>
<organism evidence="1 2">
    <name type="scientific">Bordetella genomosp. 5</name>
    <dbReference type="NCBI Taxonomy" id="1395608"/>
    <lineage>
        <taxon>Bacteria</taxon>
        <taxon>Pseudomonadati</taxon>
        <taxon>Pseudomonadota</taxon>
        <taxon>Betaproteobacteria</taxon>
        <taxon>Burkholderiales</taxon>
        <taxon>Alcaligenaceae</taxon>
        <taxon>Bordetella</taxon>
    </lineage>
</organism>
<keyword evidence="1" id="KW-0378">Hydrolase</keyword>
<accession>A0A261T2P8</accession>
<dbReference type="Gene3D" id="3.40.50.850">
    <property type="entry name" value="Isochorismatase-like"/>
    <property type="match status" value="1"/>
</dbReference>
<reference evidence="1 2" key="1">
    <citation type="submission" date="2017-05" db="EMBL/GenBank/DDBJ databases">
        <title>Complete and WGS of Bordetella genogroups.</title>
        <authorList>
            <person name="Spilker T."/>
            <person name="LiPuma J."/>
        </authorList>
    </citation>
    <scope>NUCLEOTIDE SEQUENCE [LARGE SCALE GENOMIC DNA]</scope>
    <source>
        <strain evidence="1 2">AU10456</strain>
    </source>
</reference>
<comment type="caution">
    <text evidence="1">The sequence shown here is derived from an EMBL/GenBank/DDBJ whole genome shotgun (WGS) entry which is preliminary data.</text>
</comment>
<feature type="non-terminal residue" evidence="1">
    <location>
        <position position="1"/>
    </location>
</feature>
<evidence type="ECO:0000313" key="2">
    <source>
        <dbReference type="Proteomes" id="UP000216913"/>
    </source>
</evidence>
<evidence type="ECO:0000313" key="1">
    <source>
        <dbReference type="EMBL" id="OZI43876.1"/>
    </source>
</evidence>
<keyword evidence="2" id="KW-1185">Reference proteome</keyword>
<dbReference type="Proteomes" id="UP000216913">
    <property type="component" value="Unassembled WGS sequence"/>
</dbReference>
<protein>
    <submittedName>
        <fullName evidence="1">Hydrolase</fullName>
    </submittedName>
</protein>
<dbReference type="InterPro" id="IPR036380">
    <property type="entry name" value="Isochorismatase-like_sf"/>
</dbReference>